<dbReference type="SUPFAM" id="SSF55945">
    <property type="entry name" value="TATA-box binding protein-like"/>
    <property type="match status" value="2"/>
</dbReference>
<evidence type="ECO:0000313" key="8">
    <source>
        <dbReference type="Proteomes" id="UP000800235"/>
    </source>
</evidence>
<evidence type="ECO:0000256" key="5">
    <source>
        <dbReference type="ARBA" id="ARBA00023163"/>
    </source>
</evidence>
<evidence type="ECO:0000313" key="7">
    <source>
        <dbReference type="EMBL" id="KAF2427409.1"/>
    </source>
</evidence>
<dbReference type="AlphaFoldDB" id="A0A9P4NM69"/>
<accession>A0A9P4NM69</accession>
<comment type="caution">
    <text evidence="7">The sequence shown here is derived from an EMBL/GenBank/DDBJ whole genome shotgun (WGS) entry which is preliminary data.</text>
</comment>
<dbReference type="GO" id="GO:0005634">
    <property type="term" value="C:nucleus"/>
    <property type="evidence" value="ECO:0007669"/>
    <property type="project" value="UniProtKB-SubCell"/>
</dbReference>
<gene>
    <name evidence="7" type="ORF">EJ08DRAFT_554743</name>
</gene>
<proteinExistence type="inferred from homology"/>
<keyword evidence="5" id="KW-0804">Transcription</keyword>
<dbReference type="GO" id="GO:0006352">
    <property type="term" value="P:DNA-templated transcription initiation"/>
    <property type="evidence" value="ECO:0007669"/>
    <property type="project" value="InterPro"/>
</dbReference>
<dbReference type="Proteomes" id="UP000800235">
    <property type="component" value="Unassembled WGS sequence"/>
</dbReference>
<dbReference type="OrthoDB" id="2127950at2759"/>
<evidence type="ECO:0000256" key="6">
    <source>
        <dbReference type="ARBA" id="ARBA00023242"/>
    </source>
</evidence>
<dbReference type="PRINTS" id="PR00686">
    <property type="entry name" value="TIFACTORIID"/>
</dbReference>
<keyword evidence="6" id="KW-0539">Nucleus</keyword>
<name>A0A9P4NM69_9PEZI</name>
<evidence type="ECO:0000256" key="2">
    <source>
        <dbReference type="ARBA" id="ARBA00005560"/>
    </source>
</evidence>
<keyword evidence="3" id="KW-0805">Transcription regulation</keyword>
<comment type="subcellular location">
    <subcellularLocation>
        <location evidence="1">Nucleus</location>
    </subcellularLocation>
</comment>
<dbReference type="CDD" id="cd04516">
    <property type="entry name" value="TBP_eukaryotes"/>
    <property type="match status" value="1"/>
</dbReference>
<sequence>IHNVVSTFNMGCLLTLSTIAQHARNTHYNPKRFAACIVRIRDPPTTALIFSNGQTVVVGAKTIDLSKLAARKFARMVQKLGYATKFENFQIRNMVATGHVCDPADYLIRLEGLAAKYMMFCRYEPEVFAGCVWRMVEPKVVLLIFPNGKVVVTGAKSVGEVERAFERIYAFCWEFR</sequence>
<feature type="non-terminal residue" evidence="7">
    <location>
        <position position="1"/>
    </location>
</feature>
<keyword evidence="8" id="KW-1185">Reference proteome</keyword>
<comment type="similarity">
    <text evidence="2">Belongs to the TBP family.</text>
</comment>
<evidence type="ECO:0000256" key="3">
    <source>
        <dbReference type="ARBA" id="ARBA00023015"/>
    </source>
</evidence>
<dbReference type="InterPro" id="IPR000814">
    <property type="entry name" value="TBP"/>
</dbReference>
<evidence type="ECO:0008006" key="9">
    <source>
        <dbReference type="Google" id="ProtNLM"/>
    </source>
</evidence>
<evidence type="ECO:0000256" key="1">
    <source>
        <dbReference type="ARBA" id="ARBA00004123"/>
    </source>
</evidence>
<dbReference type="Pfam" id="PF00352">
    <property type="entry name" value="TBP"/>
    <property type="match status" value="2"/>
</dbReference>
<dbReference type="PANTHER" id="PTHR10126">
    <property type="entry name" value="TATA-BOX BINDING PROTEIN"/>
    <property type="match status" value="1"/>
</dbReference>
<evidence type="ECO:0000256" key="4">
    <source>
        <dbReference type="ARBA" id="ARBA00023125"/>
    </source>
</evidence>
<dbReference type="InterPro" id="IPR012295">
    <property type="entry name" value="TBP_dom_sf"/>
</dbReference>
<organism evidence="7 8">
    <name type="scientific">Tothia fuscella</name>
    <dbReference type="NCBI Taxonomy" id="1048955"/>
    <lineage>
        <taxon>Eukaryota</taxon>
        <taxon>Fungi</taxon>
        <taxon>Dikarya</taxon>
        <taxon>Ascomycota</taxon>
        <taxon>Pezizomycotina</taxon>
        <taxon>Dothideomycetes</taxon>
        <taxon>Pleosporomycetidae</taxon>
        <taxon>Venturiales</taxon>
        <taxon>Cylindrosympodiaceae</taxon>
        <taxon>Tothia</taxon>
    </lineage>
</organism>
<reference evidence="7" key="1">
    <citation type="journal article" date="2020" name="Stud. Mycol.">
        <title>101 Dothideomycetes genomes: a test case for predicting lifestyles and emergence of pathogens.</title>
        <authorList>
            <person name="Haridas S."/>
            <person name="Albert R."/>
            <person name="Binder M."/>
            <person name="Bloem J."/>
            <person name="Labutti K."/>
            <person name="Salamov A."/>
            <person name="Andreopoulos B."/>
            <person name="Baker S."/>
            <person name="Barry K."/>
            <person name="Bills G."/>
            <person name="Bluhm B."/>
            <person name="Cannon C."/>
            <person name="Castanera R."/>
            <person name="Culley D."/>
            <person name="Daum C."/>
            <person name="Ezra D."/>
            <person name="Gonzalez J."/>
            <person name="Henrissat B."/>
            <person name="Kuo A."/>
            <person name="Liang C."/>
            <person name="Lipzen A."/>
            <person name="Lutzoni F."/>
            <person name="Magnuson J."/>
            <person name="Mondo S."/>
            <person name="Nolan M."/>
            <person name="Ohm R."/>
            <person name="Pangilinan J."/>
            <person name="Park H.-J."/>
            <person name="Ramirez L."/>
            <person name="Alfaro M."/>
            <person name="Sun H."/>
            <person name="Tritt A."/>
            <person name="Yoshinaga Y."/>
            <person name="Zwiers L.-H."/>
            <person name="Turgeon B."/>
            <person name="Goodwin S."/>
            <person name="Spatafora J."/>
            <person name="Crous P."/>
            <person name="Grigoriev I."/>
        </authorList>
    </citation>
    <scope>NUCLEOTIDE SEQUENCE</scope>
    <source>
        <strain evidence="7">CBS 130266</strain>
    </source>
</reference>
<protein>
    <recommendedName>
        <fullName evidence="9">TATA-box-binding protein</fullName>
    </recommendedName>
</protein>
<dbReference type="GO" id="GO:0003677">
    <property type="term" value="F:DNA binding"/>
    <property type="evidence" value="ECO:0007669"/>
    <property type="project" value="UniProtKB-KW"/>
</dbReference>
<dbReference type="InterPro" id="IPR033710">
    <property type="entry name" value="TBP_eukaryotic"/>
</dbReference>
<feature type="non-terminal residue" evidence="7">
    <location>
        <position position="176"/>
    </location>
</feature>
<dbReference type="FunFam" id="3.30.310.10:FF:000005">
    <property type="entry name" value="TATA box-binding protein-like 1"/>
    <property type="match status" value="1"/>
</dbReference>
<dbReference type="Gene3D" id="3.30.310.10">
    <property type="entry name" value="TATA-Binding Protein"/>
    <property type="match status" value="2"/>
</dbReference>
<keyword evidence="4" id="KW-0238">DNA-binding</keyword>
<dbReference type="EMBL" id="MU007060">
    <property type="protein sequence ID" value="KAF2427409.1"/>
    <property type="molecule type" value="Genomic_DNA"/>
</dbReference>